<dbReference type="InterPro" id="IPR005656">
    <property type="entry name" value="MmgE_PrpD"/>
</dbReference>
<feature type="domain" description="MmgE/PrpD N-terminal" evidence="2">
    <location>
        <begin position="19"/>
        <end position="250"/>
    </location>
</feature>
<feature type="domain" description="MmgE/PrpD C-terminal" evidence="3">
    <location>
        <begin position="278"/>
        <end position="422"/>
    </location>
</feature>
<evidence type="ECO:0000256" key="1">
    <source>
        <dbReference type="ARBA" id="ARBA00006174"/>
    </source>
</evidence>
<dbReference type="PANTHER" id="PTHR16943">
    <property type="entry name" value="2-METHYLCITRATE DEHYDRATASE-RELATED"/>
    <property type="match status" value="1"/>
</dbReference>
<dbReference type="InterPro" id="IPR036148">
    <property type="entry name" value="MmgE/PrpD_sf"/>
</dbReference>
<gene>
    <name evidence="4" type="ORF">SAMN05428963_1244</name>
</gene>
<dbReference type="InterPro" id="IPR045337">
    <property type="entry name" value="MmgE_PrpD_C"/>
</dbReference>
<dbReference type="STRING" id="1365950.SAMN05428963_1244"/>
<dbReference type="Gene3D" id="3.30.1330.120">
    <property type="entry name" value="2-methylcitrate dehydratase PrpD"/>
    <property type="match status" value="1"/>
</dbReference>
<dbReference type="InterPro" id="IPR042188">
    <property type="entry name" value="MmgE/PrpD_sf_2"/>
</dbReference>
<dbReference type="EMBL" id="FUXL01000024">
    <property type="protein sequence ID" value="SKA38005.1"/>
    <property type="molecule type" value="Genomic_DNA"/>
</dbReference>
<dbReference type="Pfam" id="PF03972">
    <property type="entry name" value="MmgE_PrpD_N"/>
    <property type="match status" value="1"/>
</dbReference>
<dbReference type="GO" id="GO:0016829">
    <property type="term" value="F:lyase activity"/>
    <property type="evidence" value="ECO:0007669"/>
    <property type="project" value="InterPro"/>
</dbReference>
<dbReference type="AlphaFoldDB" id="A0A1T4TBW7"/>
<dbReference type="PANTHER" id="PTHR16943:SF8">
    <property type="entry name" value="2-METHYLCITRATE DEHYDRATASE"/>
    <property type="match status" value="1"/>
</dbReference>
<evidence type="ECO:0000259" key="3">
    <source>
        <dbReference type="Pfam" id="PF19305"/>
    </source>
</evidence>
<dbReference type="Gene3D" id="1.10.4100.10">
    <property type="entry name" value="2-methylcitrate dehydratase PrpD"/>
    <property type="match status" value="1"/>
</dbReference>
<dbReference type="InterPro" id="IPR042183">
    <property type="entry name" value="MmgE/PrpD_sf_1"/>
</dbReference>
<comment type="similarity">
    <text evidence="1">Belongs to the PrpD family.</text>
</comment>
<evidence type="ECO:0000313" key="5">
    <source>
        <dbReference type="Proteomes" id="UP000190135"/>
    </source>
</evidence>
<keyword evidence="5" id="KW-1185">Reference proteome</keyword>
<proteinExistence type="inferred from homology"/>
<evidence type="ECO:0000259" key="2">
    <source>
        <dbReference type="Pfam" id="PF03972"/>
    </source>
</evidence>
<sequence>MSALETTALPDAVPELAPLTEFVADLPDTVDQELEARLFATMLDWSSALIAGIGHPYHRDYVSALLSPLETGPVRVAGVAGCHPLASAAGANAAISHFWEVDDAHRISTSHPGITVVPAVIGLAQAFPDGARERVRPALIAGFEAVMRVGSHLGSGHYAANHTTATAGCFGAAAAAARYLGLDRQRTLWAFGHAGTQAAGLWQILDDEAFSAKAFHAAAAVRNGLAAALLARAGIPGAVHVLEGARGMRNAWKLDGCDPQWLIPSGRPMLFDVTIKAWPTCGQTHSALDCARAIRGRLQQGAARVRSIVVDVPQAALAIAGVRNPSTVSDAKFSTSFCIAAAIAGRAPDFRGLGPELLADADVRALEQRTQVRHEPAFTARFPQERPARVSVELDDGTVLTEERSFRNGDPEQPWSEPDLIARTCDVLKLAGRSIDGNRLVDWARRFAGASGDWSPDELFDIAAGSANEQRNFP</sequence>
<evidence type="ECO:0000313" key="4">
    <source>
        <dbReference type="EMBL" id="SKA38005.1"/>
    </source>
</evidence>
<dbReference type="Proteomes" id="UP000190135">
    <property type="component" value="Unassembled WGS sequence"/>
</dbReference>
<reference evidence="5" key="1">
    <citation type="submission" date="2017-02" db="EMBL/GenBank/DDBJ databases">
        <authorList>
            <person name="Varghese N."/>
            <person name="Submissions S."/>
        </authorList>
    </citation>
    <scope>NUCLEOTIDE SEQUENCE [LARGE SCALE GENOMIC DNA]</scope>
    <source>
        <strain evidence="5">USBA 369</strain>
    </source>
</reference>
<dbReference type="OrthoDB" id="9795089at2"/>
<dbReference type="Pfam" id="PF19305">
    <property type="entry name" value="MmgE_PrpD_C"/>
    <property type="match status" value="1"/>
</dbReference>
<dbReference type="SUPFAM" id="SSF103378">
    <property type="entry name" value="2-methylcitrate dehydratase PrpD"/>
    <property type="match status" value="1"/>
</dbReference>
<name>A0A1T4TBW7_9HYPH</name>
<accession>A0A1T4TBW7</accession>
<dbReference type="RefSeq" id="WP_078710378.1">
    <property type="nucleotide sequence ID" value="NZ_FUXL01000024.1"/>
</dbReference>
<dbReference type="InterPro" id="IPR045336">
    <property type="entry name" value="MmgE_PrpD_N"/>
</dbReference>
<protein>
    <submittedName>
        <fullName evidence="4">2-methylcitrate dehydratase PrpD</fullName>
    </submittedName>
</protein>
<organism evidence="4 5">
    <name type="scientific">Consotaella salsifontis</name>
    <dbReference type="NCBI Taxonomy" id="1365950"/>
    <lineage>
        <taxon>Bacteria</taxon>
        <taxon>Pseudomonadati</taxon>
        <taxon>Pseudomonadota</taxon>
        <taxon>Alphaproteobacteria</taxon>
        <taxon>Hyphomicrobiales</taxon>
        <taxon>Aurantimonadaceae</taxon>
        <taxon>Consotaella</taxon>
    </lineage>
</organism>